<feature type="compositionally biased region" description="Basic and acidic residues" evidence="1">
    <location>
        <begin position="195"/>
        <end position="215"/>
    </location>
</feature>
<organism evidence="2">
    <name type="scientific">Oryza sativa subsp. japonica</name>
    <name type="common">Rice</name>
    <dbReference type="NCBI Taxonomy" id="39947"/>
    <lineage>
        <taxon>Eukaryota</taxon>
        <taxon>Viridiplantae</taxon>
        <taxon>Streptophyta</taxon>
        <taxon>Embryophyta</taxon>
        <taxon>Tracheophyta</taxon>
        <taxon>Spermatophyta</taxon>
        <taxon>Magnoliopsida</taxon>
        <taxon>Liliopsida</taxon>
        <taxon>Poales</taxon>
        <taxon>Poaceae</taxon>
        <taxon>BOP clade</taxon>
        <taxon>Oryzoideae</taxon>
        <taxon>Oryzeae</taxon>
        <taxon>Oryzinae</taxon>
        <taxon>Oryza</taxon>
        <taxon>Oryza sativa</taxon>
    </lineage>
</organism>
<dbReference type="EMBL" id="DP000086">
    <property type="protein sequence ID" value="AAP53719.1"/>
    <property type="molecule type" value="Genomic_DNA"/>
</dbReference>
<evidence type="ECO:0000256" key="1">
    <source>
        <dbReference type="SAM" id="MobiDB-lite"/>
    </source>
</evidence>
<evidence type="ECO:0000313" key="2">
    <source>
        <dbReference type="EMBL" id="AAP53719.1"/>
    </source>
</evidence>
<accession>Q7XER9</accession>
<sequence>MQGEEYMLKGDDFAKAKLGPKKPFRPIKPRGCWADDRLTTHQGPLNLITLCTHVNVPFIGRRTRINWTEEENLHLLSYWIHYSTDPVKGIDRKSEFYWKAVADVFNTSAPTNGHKRSVKQLKTHWGDVKRDITKFCGVYGRLKATWKSGQSDDMVMNSAHAIFEKENKDKPFTLEYMWREVKDLPKWCRIVQEDSGNKRTKEETISKEKRPDGQKKAKAGLKGKGKDAAPSPLGNQPSQNMILYHEAMSLKATAMIKSAKEKKYQTYLKLLEKDTSNFSEAHHKRHEGVLDQLAKELAGE</sequence>
<protein>
    <submittedName>
        <fullName evidence="2">Transposon protein, putative, Pong sub-class</fullName>
    </submittedName>
</protein>
<dbReference type="PANTHER" id="PTHR45023:SF15">
    <property type="entry name" value="OS07G0575233 PROTEIN"/>
    <property type="match status" value="1"/>
</dbReference>
<reference evidence="2" key="2">
    <citation type="submission" date="2003-05" db="EMBL/GenBank/DDBJ databases">
        <authorList>
            <person name="Buell C.R."/>
            <person name="Wing R.A."/>
            <person name="McCombie W.R."/>
            <person name="Messing J."/>
            <person name="Yuan Q."/>
            <person name="Ouyang S."/>
        </authorList>
    </citation>
    <scope>NUCLEOTIDE SEQUENCE</scope>
</reference>
<name>Q7XER9_ORYSJ</name>
<dbReference type="AlphaFoldDB" id="Q7XER9"/>
<reference evidence="2" key="1">
    <citation type="journal article" date="2003" name="Science">
        <title>In-depth view of structure, activity, and evolution of rice chromosome 10.</title>
        <authorList>
            <consortium name="Rice Chromosome 10 Sequencing Consortium"/>
        </authorList>
    </citation>
    <scope>NUCLEOTIDE SEQUENCE [LARGE SCALE GENOMIC DNA]</scope>
</reference>
<proteinExistence type="predicted"/>
<dbReference type="PANTHER" id="PTHR45023">
    <property type="match status" value="1"/>
</dbReference>
<reference evidence="2" key="3">
    <citation type="submission" date="2006-07" db="EMBL/GenBank/DDBJ databases">
        <authorList>
            <person name="Buell R."/>
        </authorList>
    </citation>
    <scope>NUCLEOTIDE SEQUENCE</scope>
</reference>
<feature type="region of interest" description="Disordered" evidence="1">
    <location>
        <begin position="195"/>
        <end position="237"/>
    </location>
</feature>
<gene>
    <name evidence="2" type="ordered locus">LOC_Os10g27020</name>
</gene>